<feature type="binding site" evidence="5">
    <location>
        <begin position="89"/>
        <end position="91"/>
    </location>
    <ligand>
        <name>biotin</name>
        <dbReference type="ChEBI" id="CHEBI:57586"/>
    </ligand>
</feature>
<evidence type="ECO:0000256" key="1">
    <source>
        <dbReference type="ARBA" id="ARBA00022598"/>
    </source>
</evidence>
<keyword evidence="2 5" id="KW-0547">Nucleotide-binding</keyword>
<feature type="binding site" evidence="5">
    <location>
        <position position="183"/>
    </location>
    <ligand>
        <name>biotin</name>
        <dbReference type="ChEBI" id="CHEBI:57586"/>
    </ligand>
</feature>
<comment type="similarity">
    <text evidence="5">Belongs to the biotin--protein ligase family.</text>
</comment>
<dbReference type="InterPro" id="IPR013196">
    <property type="entry name" value="HTH_11"/>
</dbReference>
<keyword evidence="5" id="KW-0804">Transcription</keyword>
<dbReference type="NCBIfam" id="TIGR00121">
    <property type="entry name" value="birA_ligase"/>
    <property type="match status" value="1"/>
</dbReference>
<evidence type="ECO:0000256" key="4">
    <source>
        <dbReference type="ARBA" id="ARBA00023267"/>
    </source>
</evidence>
<evidence type="ECO:0000313" key="7">
    <source>
        <dbReference type="EMBL" id="EHG23495.1"/>
    </source>
</evidence>
<proteinExistence type="inferred from homology"/>
<keyword evidence="5" id="KW-0678">Repressor</keyword>
<feature type="binding site" evidence="5">
    <location>
        <begin position="117"/>
        <end position="119"/>
    </location>
    <ligand>
        <name>biotin</name>
        <dbReference type="ChEBI" id="CHEBI:57586"/>
    </ligand>
</feature>
<feature type="DNA-binding region" description="H-T-H motif" evidence="5">
    <location>
        <begin position="18"/>
        <end position="37"/>
    </location>
</feature>
<evidence type="ECO:0000313" key="8">
    <source>
        <dbReference type="Proteomes" id="UP000003175"/>
    </source>
</evidence>
<dbReference type="InterPro" id="IPR003142">
    <property type="entry name" value="BPL_C"/>
</dbReference>
<keyword evidence="5" id="KW-0805">Transcription regulation</keyword>
<dbReference type="EC" id="6.3.4.15" evidence="5"/>
<comment type="function">
    <text evidence="5">Acts both as a biotin--[acetyl-CoA-carboxylase] ligase and a repressor.</text>
</comment>
<dbReference type="InterPro" id="IPR008988">
    <property type="entry name" value="Transcriptional_repressor_C"/>
</dbReference>
<evidence type="ECO:0000256" key="2">
    <source>
        <dbReference type="ARBA" id="ARBA00022741"/>
    </source>
</evidence>
<evidence type="ECO:0000259" key="6">
    <source>
        <dbReference type="PROSITE" id="PS51733"/>
    </source>
</evidence>
<dbReference type="Pfam" id="PF08279">
    <property type="entry name" value="HTH_11"/>
    <property type="match status" value="1"/>
</dbReference>
<dbReference type="InterPro" id="IPR004143">
    <property type="entry name" value="BPL_LPL_catalytic"/>
</dbReference>
<dbReference type="EMBL" id="ADGH01000018">
    <property type="protein sequence ID" value="EHG23495.1"/>
    <property type="molecule type" value="Genomic_DNA"/>
</dbReference>
<name>A0ABP2MNG4_9FIRM</name>
<evidence type="ECO:0000256" key="5">
    <source>
        <dbReference type="HAMAP-Rule" id="MF_00978"/>
    </source>
</evidence>
<dbReference type="HAMAP" id="MF_00978">
    <property type="entry name" value="Bifunct_BirA"/>
    <property type="match status" value="1"/>
</dbReference>
<accession>A0ABP2MNG4</accession>
<comment type="catalytic activity">
    <reaction evidence="5">
        <text>biotin + L-lysyl-[protein] + ATP = N(6)-biotinyl-L-lysyl-[protein] + AMP + diphosphate + H(+)</text>
        <dbReference type="Rhea" id="RHEA:11756"/>
        <dbReference type="Rhea" id="RHEA-COMP:9752"/>
        <dbReference type="Rhea" id="RHEA-COMP:10505"/>
        <dbReference type="ChEBI" id="CHEBI:15378"/>
        <dbReference type="ChEBI" id="CHEBI:29969"/>
        <dbReference type="ChEBI" id="CHEBI:30616"/>
        <dbReference type="ChEBI" id="CHEBI:33019"/>
        <dbReference type="ChEBI" id="CHEBI:57586"/>
        <dbReference type="ChEBI" id="CHEBI:83144"/>
        <dbReference type="ChEBI" id="CHEBI:456215"/>
        <dbReference type="EC" id="6.3.4.15"/>
    </reaction>
</comment>
<keyword evidence="4 5" id="KW-0092">Biotin</keyword>
<keyword evidence="1 5" id="KW-0436">Ligase</keyword>
<dbReference type="PANTHER" id="PTHR12835:SF5">
    <property type="entry name" value="BIOTIN--PROTEIN LIGASE"/>
    <property type="match status" value="1"/>
</dbReference>
<sequence>MRSDVLELLREAGGYISGEKMAERLGVTRAAVWKKIAALRDAGYDISSAPRSGYILRSAPDRLIEPEIAKGLGTELVGRKIICYDAVGSTNLLLKDMARQGAENGTVVVADTQGMGRGRMERAFFSPPGKGIYVSILLRPNFLPQDAPKCTLMAAVAVARAMEKFGLRAAIKWPNDIMHDGRKMVGILTEMSAEMDCVNYVVIGIGINVNIASEDFPEELRPIATSLMQMKGEPLPRVAFLQELLRALDALYACAQQEGFAPVLAAWREYAVTLGQQVRVIGPAGESFEGMAADIDAEGALLIDTSTGRRRVLAGDVSIRPKE</sequence>
<dbReference type="InterPro" id="IPR036390">
    <property type="entry name" value="WH_DNA-bd_sf"/>
</dbReference>
<dbReference type="Gene3D" id="1.10.10.10">
    <property type="entry name" value="Winged helix-like DNA-binding domain superfamily/Winged helix DNA-binding domain"/>
    <property type="match status" value="1"/>
</dbReference>
<comment type="caution">
    <text evidence="7">The sequence shown here is derived from an EMBL/GenBank/DDBJ whole genome shotgun (WGS) entry which is preliminary data.</text>
</comment>
<dbReference type="Gene3D" id="2.30.30.100">
    <property type="match status" value="1"/>
</dbReference>
<keyword evidence="3 5" id="KW-0067">ATP-binding</keyword>
<dbReference type="InterPro" id="IPR030855">
    <property type="entry name" value="Bifunct_BirA"/>
</dbReference>
<organism evidence="7 8">
    <name type="scientific">Selenomonas noxia F0398</name>
    <dbReference type="NCBI Taxonomy" id="702437"/>
    <lineage>
        <taxon>Bacteria</taxon>
        <taxon>Bacillati</taxon>
        <taxon>Bacillota</taxon>
        <taxon>Negativicutes</taxon>
        <taxon>Selenomonadales</taxon>
        <taxon>Selenomonadaceae</taxon>
        <taxon>Selenomonas</taxon>
    </lineage>
</organism>
<evidence type="ECO:0000256" key="3">
    <source>
        <dbReference type="ARBA" id="ARBA00022840"/>
    </source>
</evidence>
<dbReference type="InterPro" id="IPR036388">
    <property type="entry name" value="WH-like_DNA-bd_sf"/>
</dbReference>
<gene>
    <name evidence="5" type="primary">birA</name>
    <name evidence="7" type="ORF">HMPREF9432_01771</name>
</gene>
<feature type="domain" description="BPL/LPL catalytic" evidence="6">
    <location>
        <begin position="66"/>
        <end position="256"/>
    </location>
</feature>
<dbReference type="PANTHER" id="PTHR12835">
    <property type="entry name" value="BIOTIN PROTEIN LIGASE"/>
    <property type="match status" value="1"/>
</dbReference>
<dbReference type="Proteomes" id="UP000003175">
    <property type="component" value="Unassembled WGS sequence"/>
</dbReference>
<dbReference type="RefSeq" id="WP_006696963.1">
    <property type="nucleotide sequence ID" value="NZ_JH376861.1"/>
</dbReference>
<dbReference type="Pfam" id="PF03099">
    <property type="entry name" value="BPL_LplA_LipB"/>
    <property type="match status" value="1"/>
</dbReference>
<feature type="binding site" evidence="5">
    <location>
        <position position="113"/>
    </location>
    <ligand>
        <name>biotin</name>
        <dbReference type="ChEBI" id="CHEBI:57586"/>
    </ligand>
</feature>
<keyword evidence="5" id="KW-0238">DNA-binding</keyword>
<dbReference type="SUPFAM" id="SSF55681">
    <property type="entry name" value="Class II aaRS and biotin synthetases"/>
    <property type="match status" value="1"/>
</dbReference>
<reference evidence="7 8" key="1">
    <citation type="submission" date="2011-08" db="EMBL/GenBank/DDBJ databases">
        <title>The Genome Sequence of Selenomonas noxia F0398.</title>
        <authorList>
            <consortium name="The Broad Institute Genome Sequencing Platform"/>
            <person name="Earl A."/>
            <person name="Ward D."/>
            <person name="Feldgarden M."/>
            <person name="Gevers D."/>
            <person name="Izard J."/>
            <person name="Ganesan A."/>
            <person name="Blanton J.M."/>
            <person name="Baranova O.V."/>
            <person name="Tanner A.C."/>
            <person name="Dewhirst F.E."/>
            <person name="Young S.K."/>
            <person name="Zeng Q."/>
            <person name="Gargeya S."/>
            <person name="Fitzgerald M."/>
            <person name="Haas B."/>
            <person name="Abouelleil A."/>
            <person name="Alvarado L."/>
            <person name="Arachchi H.M."/>
            <person name="Berlin A."/>
            <person name="Brown A."/>
            <person name="Chapman S.B."/>
            <person name="Chen Z."/>
            <person name="Dunbar C."/>
            <person name="Freedman E."/>
            <person name="Gearin G."/>
            <person name="Gellesch M."/>
            <person name="Goldberg J."/>
            <person name="Griggs A."/>
            <person name="Gujja S."/>
            <person name="Heiman D."/>
            <person name="Howarth C."/>
            <person name="Larson L."/>
            <person name="Lui A."/>
            <person name="MacDonald P.J.P."/>
            <person name="Montmayeur A."/>
            <person name="Murphy C."/>
            <person name="Neiman D."/>
            <person name="Pearson M."/>
            <person name="Priest M."/>
            <person name="Roberts A."/>
            <person name="Saif S."/>
            <person name="Shea T."/>
            <person name="Shenoy N."/>
            <person name="Sisk P."/>
            <person name="Stolte C."/>
            <person name="Sykes S."/>
            <person name="Wortman J."/>
            <person name="Nusbaum C."/>
            <person name="Birren B."/>
        </authorList>
    </citation>
    <scope>NUCLEOTIDE SEQUENCE [LARGE SCALE GENOMIC DNA]</scope>
    <source>
        <strain evidence="7 8">F0398</strain>
    </source>
</reference>
<dbReference type="SUPFAM" id="SSF46785">
    <property type="entry name" value="Winged helix' DNA-binding domain"/>
    <property type="match status" value="1"/>
</dbReference>
<dbReference type="Gene3D" id="3.30.930.10">
    <property type="entry name" value="Bira Bifunctional Protein, Domain 2"/>
    <property type="match status" value="1"/>
</dbReference>
<protein>
    <recommendedName>
        <fullName evidence="5">Bifunctional ligase/repressor BirA</fullName>
    </recommendedName>
    <alternativeName>
        <fullName evidence="5">Biotin--[acetyl-CoA-carboxylase] ligase</fullName>
        <ecNumber evidence="5">6.3.4.15</ecNumber>
    </alternativeName>
    <alternativeName>
        <fullName evidence="5">Biotin--protein ligase</fullName>
    </alternativeName>
    <alternativeName>
        <fullName evidence="5">Biotin-[acetyl-CoA carboxylase] synthetase</fullName>
    </alternativeName>
</protein>
<dbReference type="InterPro" id="IPR045864">
    <property type="entry name" value="aa-tRNA-synth_II/BPL/LPL"/>
</dbReference>
<keyword evidence="8" id="KW-1185">Reference proteome</keyword>
<dbReference type="SUPFAM" id="SSF50037">
    <property type="entry name" value="C-terminal domain of transcriptional repressors"/>
    <property type="match status" value="1"/>
</dbReference>
<dbReference type="CDD" id="cd16442">
    <property type="entry name" value="BPL"/>
    <property type="match status" value="1"/>
</dbReference>
<dbReference type="PROSITE" id="PS51733">
    <property type="entry name" value="BPL_LPL_CATALYTIC"/>
    <property type="match status" value="1"/>
</dbReference>
<dbReference type="InterPro" id="IPR004408">
    <property type="entry name" value="Biotin_CoA_COase_ligase"/>
</dbReference>
<dbReference type="Pfam" id="PF02237">
    <property type="entry name" value="BPL_C"/>
    <property type="match status" value="1"/>
</dbReference>